<proteinExistence type="predicted"/>
<dbReference type="STRING" id="1391654.AKJ09_08612"/>
<dbReference type="PANTHER" id="PTHR43143">
    <property type="entry name" value="METALLOPHOSPHOESTERASE, CALCINEURIN SUPERFAMILY"/>
    <property type="match status" value="1"/>
</dbReference>
<protein>
    <recommendedName>
        <fullName evidence="1">Calcineurin-like phosphoesterase domain-containing protein</fullName>
    </recommendedName>
</protein>
<dbReference type="Gene3D" id="3.60.21.10">
    <property type="match status" value="1"/>
</dbReference>
<dbReference type="GO" id="GO:0016787">
    <property type="term" value="F:hydrolase activity"/>
    <property type="evidence" value="ECO:0007669"/>
    <property type="project" value="InterPro"/>
</dbReference>
<dbReference type="Proteomes" id="UP000064967">
    <property type="component" value="Chromosome"/>
</dbReference>
<evidence type="ECO:0000313" key="3">
    <source>
        <dbReference type="Proteomes" id="UP000064967"/>
    </source>
</evidence>
<name>A0A0K1Q894_9BACT</name>
<feature type="domain" description="Calcineurin-like phosphoesterase" evidence="1">
    <location>
        <begin position="4"/>
        <end position="209"/>
    </location>
</feature>
<keyword evidence="3" id="KW-1185">Reference proteome</keyword>
<dbReference type="KEGG" id="llu:AKJ09_08612"/>
<gene>
    <name evidence="2" type="ORF">AKJ09_08612</name>
</gene>
<organism evidence="2 3">
    <name type="scientific">Labilithrix luteola</name>
    <dbReference type="NCBI Taxonomy" id="1391654"/>
    <lineage>
        <taxon>Bacteria</taxon>
        <taxon>Pseudomonadati</taxon>
        <taxon>Myxococcota</taxon>
        <taxon>Polyangia</taxon>
        <taxon>Polyangiales</taxon>
        <taxon>Labilitrichaceae</taxon>
        <taxon>Labilithrix</taxon>
    </lineage>
</organism>
<reference evidence="2 3" key="1">
    <citation type="submission" date="2015-08" db="EMBL/GenBank/DDBJ databases">
        <authorList>
            <person name="Babu N.S."/>
            <person name="Beckwith C.J."/>
            <person name="Beseler K.G."/>
            <person name="Brison A."/>
            <person name="Carone J.V."/>
            <person name="Caskin T.P."/>
            <person name="Diamond M."/>
            <person name="Durham M.E."/>
            <person name="Foxe J.M."/>
            <person name="Go M."/>
            <person name="Henderson B.A."/>
            <person name="Jones I.B."/>
            <person name="McGettigan J.A."/>
            <person name="Micheletti S.J."/>
            <person name="Nasrallah M.E."/>
            <person name="Ortiz D."/>
            <person name="Piller C.R."/>
            <person name="Privatt S.R."/>
            <person name="Schneider S.L."/>
            <person name="Sharp S."/>
            <person name="Smith T.C."/>
            <person name="Stanton J.D."/>
            <person name="Ullery H.E."/>
            <person name="Wilson R.J."/>
            <person name="Serrano M.G."/>
            <person name="Buck G."/>
            <person name="Lee V."/>
            <person name="Wang Y."/>
            <person name="Carvalho R."/>
            <person name="Voegtly L."/>
            <person name="Shi R."/>
            <person name="Duckworth R."/>
            <person name="Johnson A."/>
            <person name="Loviza R."/>
            <person name="Walstead R."/>
            <person name="Shah Z."/>
            <person name="Kiflezghi M."/>
            <person name="Wade K."/>
            <person name="Ball S.L."/>
            <person name="Bradley K.W."/>
            <person name="Asai D.J."/>
            <person name="Bowman C.A."/>
            <person name="Russell D.A."/>
            <person name="Pope W.H."/>
            <person name="Jacobs-Sera D."/>
            <person name="Hendrix R.W."/>
            <person name="Hatfull G.F."/>
        </authorList>
    </citation>
    <scope>NUCLEOTIDE SEQUENCE [LARGE SCALE GENOMIC DNA]</scope>
    <source>
        <strain evidence="2 3">DSM 27648</strain>
    </source>
</reference>
<evidence type="ECO:0000313" key="2">
    <source>
        <dbReference type="EMBL" id="AKV01949.1"/>
    </source>
</evidence>
<dbReference type="AlphaFoldDB" id="A0A0K1Q894"/>
<dbReference type="InterPro" id="IPR051918">
    <property type="entry name" value="STPP_CPPED1"/>
</dbReference>
<accession>A0A0K1Q894</accession>
<dbReference type="PATRIC" id="fig|1391654.3.peg.8727"/>
<dbReference type="OrthoDB" id="9780884at2"/>
<evidence type="ECO:0000259" key="1">
    <source>
        <dbReference type="Pfam" id="PF00149"/>
    </source>
</evidence>
<dbReference type="PANTHER" id="PTHR43143:SF1">
    <property type="entry name" value="SERINE_THREONINE-PROTEIN PHOSPHATASE CPPED1"/>
    <property type="match status" value="1"/>
</dbReference>
<sequence>MPLTIGFVTDLHFGPEARFDGKLRKLTAHAGELTRGVVAAMNDEVRPDLLVNLGDDIEDESREADLARYGECQSILRTAKAELVNVAGNHDVIFLNRDDLNRFWEREGPLFYSLDRGGFHLVVLHTLERKDVDVRIPEAQLRWLKEDLARTPLPVVVFMHHSASEQDLGDSFWFYKAPHLALVKERTELRRILEESGKVRVVFNGHVHRNHLDVIRGIPYVTVQSLIENLDDDAPGRPSAAYAVATLDENRTIVRVRGNDPARYQFEH</sequence>
<dbReference type="SUPFAM" id="SSF56300">
    <property type="entry name" value="Metallo-dependent phosphatases"/>
    <property type="match status" value="1"/>
</dbReference>
<dbReference type="InterPro" id="IPR004843">
    <property type="entry name" value="Calcineurin-like_PHP"/>
</dbReference>
<dbReference type="InterPro" id="IPR029052">
    <property type="entry name" value="Metallo-depent_PP-like"/>
</dbReference>
<dbReference type="EMBL" id="CP012333">
    <property type="protein sequence ID" value="AKV01949.1"/>
    <property type="molecule type" value="Genomic_DNA"/>
</dbReference>
<dbReference type="RefSeq" id="WP_146652952.1">
    <property type="nucleotide sequence ID" value="NZ_CP012333.1"/>
</dbReference>
<dbReference type="Pfam" id="PF00149">
    <property type="entry name" value="Metallophos"/>
    <property type="match status" value="1"/>
</dbReference>